<dbReference type="InterPro" id="IPR012846">
    <property type="entry name" value="Acetolactate_synth_lsu"/>
</dbReference>
<dbReference type="GO" id="GO:0009097">
    <property type="term" value="P:isoleucine biosynthetic process"/>
    <property type="evidence" value="ECO:0007669"/>
    <property type="project" value="TreeGrafter"/>
</dbReference>
<keyword evidence="5 14" id="KW-0028">Amino-acid biosynthesis</keyword>
<dbReference type="GO" id="GO:0030976">
    <property type="term" value="F:thiamine pyrophosphate binding"/>
    <property type="evidence" value="ECO:0007669"/>
    <property type="project" value="UniProtKB-UniRule"/>
</dbReference>
<dbReference type="GO" id="GO:0050660">
    <property type="term" value="F:flavin adenine dinucleotide binding"/>
    <property type="evidence" value="ECO:0007669"/>
    <property type="project" value="InterPro"/>
</dbReference>
<evidence type="ECO:0000256" key="10">
    <source>
        <dbReference type="ARBA" id="ARBA00022842"/>
    </source>
</evidence>
<sequence>MGGSGDAAILPMEEDIQKPQIDQAVSDSHEVRTGAELLCSLLMQAGVDTIFGYPGGAVLPIYDALYSVPIRHILTRHEQGAIHAAQGFSRVTGRPGIVLATSGPGATNLVTGIADAFMDSTPLVIFTGQVTAESIGRDAFQEADIIGITMPVTKHNFQVRDIKDLPQIVADAFHLATTGRPGPVLIDLPKNITSGPASDHVLPESHIRGYKLPGAPKKEEVDALIAAINQAKKPLLYIGGGIISSGASELVRQFASRSQIPVVSTLLGLGAFPVRDPLFAGMLGMHGTYAANRAVTECDVLIALGVRFDDRVTGKLQRFSPHSIKIHVDIDAAEIGKNVAVHIPIVADVGLTLKEMLLRDVHLDTRGWHEQILLWNEEWPLQYHASDEDLKPQQVVELIAKHTHENAIVTTEVGQHQMWAALFYPFSRPRQFVTSGGLGTMGFGFPAALGAQVAKPDATVVCIAGDASFQMNIQELQTVVENGLPVKIAIINNRYLGMVRQWQQFFYESRYAESKIGSPDFVKVAQAYGALGLRATTFAQAEAALTEAFAYQGPVIIDFVVKEEENVFPMVPPGKGTDEMTLEWEE</sequence>
<dbReference type="Proteomes" id="UP001139263">
    <property type="component" value="Unassembled WGS sequence"/>
</dbReference>
<dbReference type="FunFam" id="3.40.50.970:FF:000007">
    <property type="entry name" value="Acetolactate synthase"/>
    <property type="match status" value="1"/>
</dbReference>
<dbReference type="PANTHER" id="PTHR18968">
    <property type="entry name" value="THIAMINE PYROPHOSPHATE ENZYMES"/>
    <property type="match status" value="1"/>
</dbReference>
<dbReference type="AlphaFoldDB" id="A0A9X1V7R1"/>
<evidence type="ECO:0000313" key="19">
    <source>
        <dbReference type="Proteomes" id="UP001139263"/>
    </source>
</evidence>
<feature type="domain" description="Thiamine pyrophosphate enzyme central" evidence="15">
    <location>
        <begin position="221"/>
        <end position="355"/>
    </location>
</feature>
<evidence type="ECO:0000259" key="15">
    <source>
        <dbReference type="Pfam" id="PF00205"/>
    </source>
</evidence>
<dbReference type="NCBIfam" id="TIGR00118">
    <property type="entry name" value="acolac_lg"/>
    <property type="match status" value="1"/>
</dbReference>
<evidence type="ECO:0000256" key="14">
    <source>
        <dbReference type="RuleBase" id="RU003591"/>
    </source>
</evidence>
<evidence type="ECO:0000256" key="4">
    <source>
        <dbReference type="ARBA" id="ARBA00013145"/>
    </source>
</evidence>
<dbReference type="InterPro" id="IPR012001">
    <property type="entry name" value="Thiamin_PyroP_enz_TPP-bd_dom"/>
</dbReference>
<comment type="similarity">
    <text evidence="3 14">Belongs to the TPP enzyme family.</text>
</comment>
<dbReference type="Pfam" id="PF02775">
    <property type="entry name" value="TPP_enzyme_C"/>
    <property type="match status" value="1"/>
</dbReference>
<keyword evidence="6" id="KW-0285">Flavoprotein</keyword>
<comment type="pathway">
    <text evidence="2 14">Amino-acid biosynthesis; L-valine biosynthesis; L-valine from pyruvate: step 1/4.</text>
</comment>
<keyword evidence="12 14" id="KW-0100">Branched-chain amino acid biosynthesis</keyword>
<name>A0A9X1V7R1_9BACL</name>
<evidence type="ECO:0000259" key="17">
    <source>
        <dbReference type="Pfam" id="PF02776"/>
    </source>
</evidence>
<dbReference type="FunFam" id="3.40.50.1220:FF:000008">
    <property type="entry name" value="Acetolactate synthase"/>
    <property type="match status" value="1"/>
</dbReference>
<evidence type="ECO:0000256" key="6">
    <source>
        <dbReference type="ARBA" id="ARBA00022630"/>
    </source>
</evidence>
<evidence type="ECO:0000256" key="1">
    <source>
        <dbReference type="ARBA" id="ARBA00004974"/>
    </source>
</evidence>
<keyword evidence="19" id="KW-1185">Reference proteome</keyword>
<dbReference type="InterPro" id="IPR011766">
    <property type="entry name" value="TPP_enzyme_TPP-bd"/>
</dbReference>
<evidence type="ECO:0000256" key="7">
    <source>
        <dbReference type="ARBA" id="ARBA00022679"/>
    </source>
</evidence>
<dbReference type="GO" id="GO:0000287">
    <property type="term" value="F:magnesium ion binding"/>
    <property type="evidence" value="ECO:0007669"/>
    <property type="project" value="UniProtKB-UniRule"/>
</dbReference>
<keyword evidence="11 14" id="KW-0786">Thiamine pyrophosphate</keyword>
<dbReference type="PANTHER" id="PTHR18968:SF13">
    <property type="entry name" value="ACETOLACTATE SYNTHASE CATALYTIC SUBUNIT, MITOCHONDRIAL"/>
    <property type="match status" value="1"/>
</dbReference>
<evidence type="ECO:0000256" key="5">
    <source>
        <dbReference type="ARBA" id="ARBA00022605"/>
    </source>
</evidence>
<keyword evidence="7 14" id="KW-0808">Transferase</keyword>
<evidence type="ECO:0000256" key="8">
    <source>
        <dbReference type="ARBA" id="ARBA00022723"/>
    </source>
</evidence>
<proteinExistence type="inferred from homology"/>
<dbReference type="Pfam" id="PF02776">
    <property type="entry name" value="TPP_enzyme_N"/>
    <property type="match status" value="1"/>
</dbReference>
<dbReference type="InterPro" id="IPR012000">
    <property type="entry name" value="Thiamin_PyroP_enz_cen_dom"/>
</dbReference>
<dbReference type="Gene3D" id="3.40.50.970">
    <property type="match status" value="2"/>
</dbReference>
<comment type="cofactor">
    <cofactor evidence="14">
        <name>thiamine diphosphate</name>
        <dbReference type="ChEBI" id="CHEBI:58937"/>
    </cofactor>
    <text evidence="14">Binds 1 thiamine pyrophosphate per subunit.</text>
</comment>
<dbReference type="InterPro" id="IPR045229">
    <property type="entry name" value="TPP_enz"/>
</dbReference>
<evidence type="ECO:0000313" key="18">
    <source>
        <dbReference type="EMBL" id="MCI0182819.1"/>
    </source>
</evidence>
<evidence type="ECO:0000256" key="13">
    <source>
        <dbReference type="ARBA" id="ARBA00048670"/>
    </source>
</evidence>
<dbReference type="InterPro" id="IPR000399">
    <property type="entry name" value="TPP-bd_CS"/>
</dbReference>
<dbReference type="FunFam" id="3.40.50.970:FF:000016">
    <property type="entry name" value="Acetolactate synthase"/>
    <property type="match status" value="1"/>
</dbReference>
<organism evidence="18 19">
    <name type="scientific">Sulfoacidibacillus ferrooxidans</name>
    <dbReference type="NCBI Taxonomy" id="2005001"/>
    <lineage>
        <taxon>Bacteria</taxon>
        <taxon>Bacillati</taxon>
        <taxon>Bacillota</taxon>
        <taxon>Bacilli</taxon>
        <taxon>Bacillales</taxon>
        <taxon>Alicyclobacillaceae</taxon>
        <taxon>Sulfoacidibacillus</taxon>
    </lineage>
</organism>
<dbReference type="InterPro" id="IPR029035">
    <property type="entry name" value="DHS-like_NAD/FAD-binding_dom"/>
</dbReference>
<keyword evidence="8 14" id="KW-0479">Metal-binding</keyword>
<keyword evidence="9" id="KW-0274">FAD</keyword>
<comment type="cofactor">
    <cofactor evidence="14">
        <name>Mg(2+)</name>
        <dbReference type="ChEBI" id="CHEBI:18420"/>
    </cofactor>
    <text evidence="14">Binds 1 Mg(2+) ion per subunit.</text>
</comment>
<dbReference type="CDD" id="cd02015">
    <property type="entry name" value="TPP_AHAS"/>
    <property type="match status" value="1"/>
</dbReference>
<evidence type="ECO:0000256" key="3">
    <source>
        <dbReference type="ARBA" id="ARBA00007812"/>
    </source>
</evidence>
<comment type="caution">
    <text evidence="18">The sequence shown here is derived from an EMBL/GenBank/DDBJ whole genome shotgun (WGS) entry which is preliminary data.</text>
</comment>
<comment type="catalytic activity">
    <reaction evidence="13 14">
        <text>2 pyruvate + H(+) = (2S)-2-acetolactate + CO2</text>
        <dbReference type="Rhea" id="RHEA:25249"/>
        <dbReference type="ChEBI" id="CHEBI:15361"/>
        <dbReference type="ChEBI" id="CHEBI:15378"/>
        <dbReference type="ChEBI" id="CHEBI:16526"/>
        <dbReference type="ChEBI" id="CHEBI:58476"/>
        <dbReference type="EC" id="2.2.1.6"/>
    </reaction>
</comment>
<dbReference type="GO" id="GO:0003984">
    <property type="term" value="F:acetolactate synthase activity"/>
    <property type="evidence" value="ECO:0007669"/>
    <property type="project" value="UniProtKB-EC"/>
</dbReference>
<accession>A0A9X1V7R1</accession>
<dbReference type="InterPro" id="IPR029061">
    <property type="entry name" value="THDP-binding"/>
</dbReference>
<dbReference type="GO" id="GO:0005948">
    <property type="term" value="C:acetolactate synthase complex"/>
    <property type="evidence" value="ECO:0007669"/>
    <property type="project" value="TreeGrafter"/>
</dbReference>
<dbReference type="PROSITE" id="PS00187">
    <property type="entry name" value="TPP_ENZYMES"/>
    <property type="match status" value="1"/>
</dbReference>
<evidence type="ECO:0000256" key="11">
    <source>
        <dbReference type="ARBA" id="ARBA00023052"/>
    </source>
</evidence>
<dbReference type="CDD" id="cd07035">
    <property type="entry name" value="TPP_PYR_POX_like"/>
    <property type="match status" value="1"/>
</dbReference>
<evidence type="ECO:0000256" key="2">
    <source>
        <dbReference type="ARBA" id="ARBA00005025"/>
    </source>
</evidence>
<keyword evidence="10 14" id="KW-0460">Magnesium</keyword>
<reference evidence="18" key="1">
    <citation type="submission" date="2022-03" db="EMBL/GenBank/DDBJ databases">
        <title>Draft Genome Sequence of Firmicute Strain S0AB, a Heterotrophic Iron/Sulfur-Oxidizing Extreme Acidophile.</title>
        <authorList>
            <person name="Vergara E."/>
            <person name="Pakostova E."/>
            <person name="Johnson D.B."/>
            <person name="Holmes D.S."/>
        </authorList>
    </citation>
    <scope>NUCLEOTIDE SEQUENCE</scope>
    <source>
        <strain evidence="18">S0AB</strain>
    </source>
</reference>
<feature type="domain" description="Thiamine pyrophosphate enzyme N-terminal TPP-binding" evidence="17">
    <location>
        <begin position="32"/>
        <end position="146"/>
    </location>
</feature>
<evidence type="ECO:0000259" key="16">
    <source>
        <dbReference type="Pfam" id="PF02775"/>
    </source>
</evidence>
<evidence type="ECO:0000256" key="12">
    <source>
        <dbReference type="ARBA" id="ARBA00023304"/>
    </source>
</evidence>
<dbReference type="EC" id="2.2.1.6" evidence="4 14"/>
<dbReference type="InterPro" id="IPR039368">
    <property type="entry name" value="AHAS_TPP"/>
</dbReference>
<dbReference type="SUPFAM" id="SSF52518">
    <property type="entry name" value="Thiamin diphosphate-binding fold (THDP-binding)"/>
    <property type="match status" value="2"/>
</dbReference>
<feature type="domain" description="Thiamine pyrophosphate enzyme TPP-binding" evidence="16">
    <location>
        <begin position="413"/>
        <end position="559"/>
    </location>
</feature>
<dbReference type="SUPFAM" id="SSF52467">
    <property type="entry name" value="DHS-like NAD/FAD-binding domain"/>
    <property type="match status" value="1"/>
</dbReference>
<gene>
    <name evidence="18" type="primary">ilvB</name>
    <name evidence="18" type="ORF">MM817_01088</name>
</gene>
<protein>
    <recommendedName>
        <fullName evidence="4 14">Acetolactate synthase</fullName>
        <ecNumber evidence="4 14">2.2.1.6</ecNumber>
    </recommendedName>
</protein>
<comment type="pathway">
    <text evidence="1 14">Amino-acid biosynthesis; L-isoleucine biosynthesis; L-isoleucine from 2-oxobutanoate: step 1/4.</text>
</comment>
<dbReference type="Pfam" id="PF00205">
    <property type="entry name" value="TPP_enzyme_M"/>
    <property type="match status" value="1"/>
</dbReference>
<dbReference type="GO" id="GO:0009099">
    <property type="term" value="P:L-valine biosynthetic process"/>
    <property type="evidence" value="ECO:0007669"/>
    <property type="project" value="TreeGrafter"/>
</dbReference>
<evidence type="ECO:0000256" key="9">
    <source>
        <dbReference type="ARBA" id="ARBA00022827"/>
    </source>
</evidence>
<dbReference type="EMBL" id="JALBUF010000002">
    <property type="protein sequence ID" value="MCI0182819.1"/>
    <property type="molecule type" value="Genomic_DNA"/>
</dbReference>
<dbReference type="Gene3D" id="3.40.50.1220">
    <property type="entry name" value="TPP-binding domain"/>
    <property type="match status" value="1"/>
</dbReference>